<evidence type="ECO:0000313" key="2">
    <source>
        <dbReference type="Proteomes" id="UP001055879"/>
    </source>
</evidence>
<name>A0ACB9FMG0_ARCLA</name>
<evidence type="ECO:0000313" key="1">
    <source>
        <dbReference type="EMBL" id="KAI3772006.1"/>
    </source>
</evidence>
<dbReference type="Proteomes" id="UP001055879">
    <property type="component" value="Linkage Group LG01"/>
</dbReference>
<organism evidence="1 2">
    <name type="scientific">Arctium lappa</name>
    <name type="common">Greater burdock</name>
    <name type="synonym">Lappa major</name>
    <dbReference type="NCBI Taxonomy" id="4217"/>
    <lineage>
        <taxon>Eukaryota</taxon>
        <taxon>Viridiplantae</taxon>
        <taxon>Streptophyta</taxon>
        <taxon>Embryophyta</taxon>
        <taxon>Tracheophyta</taxon>
        <taxon>Spermatophyta</taxon>
        <taxon>Magnoliopsida</taxon>
        <taxon>eudicotyledons</taxon>
        <taxon>Gunneridae</taxon>
        <taxon>Pentapetalae</taxon>
        <taxon>asterids</taxon>
        <taxon>campanulids</taxon>
        <taxon>Asterales</taxon>
        <taxon>Asteraceae</taxon>
        <taxon>Carduoideae</taxon>
        <taxon>Cardueae</taxon>
        <taxon>Arctiinae</taxon>
        <taxon>Arctium</taxon>
    </lineage>
</organism>
<reference evidence="1 2" key="2">
    <citation type="journal article" date="2022" name="Mol. Ecol. Resour.">
        <title>The genomes of chicory, endive, great burdock and yacon provide insights into Asteraceae paleo-polyploidization history and plant inulin production.</title>
        <authorList>
            <person name="Fan W."/>
            <person name="Wang S."/>
            <person name="Wang H."/>
            <person name="Wang A."/>
            <person name="Jiang F."/>
            <person name="Liu H."/>
            <person name="Zhao H."/>
            <person name="Xu D."/>
            <person name="Zhang Y."/>
        </authorList>
    </citation>
    <scope>NUCLEOTIDE SEQUENCE [LARGE SCALE GENOMIC DNA]</scope>
    <source>
        <strain evidence="2">cv. Niubang</strain>
    </source>
</reference>
<reference evidence="2" key="1">
    <citation type="journal article" date="2022" name="Mol. Ecol. Resour.">
        <title>The genomes of chicory, endive, great burdock and yacon provide insights into Asteraceae palaeo-polyploidization history and plant inulin production.</title>
        <authorList>
            <person name="Fan W."/>
            <person name="Wang S."/>
            <person name="Wang H."/>
            <person name="Wang A."/>
            <person name="Jiang F."/>
            <person name="Liu H."/>
            <person name="Zhao H."/>
            <person name="Xu D."/>
            <person name="Zhang Y."/>
        </authorList>
    </citation>
    <scope>NUCLEOTIDE SEQUENCE [LARGE SCALE GENOMIC DNA]</scope>
    <source>
        <strain evidence="2">cv. Niubang</strain>
    </source>
</reference>
<dbReference type="EMBL" id="CM042047">
    <property type="protein sequence ID" value="KAI3772006.1"/>
    <property type="molecule type" value="Genomic_DNA"/>
</dbReference>
<protein>
    <submittedName>
        <fullName evidence="1">Uncharacterized protein</fullName>
    </submittedName>
</protein>
<proteinExistence type="predicted"/>
<accession>A0ACB9FMG0</accession>
<keyword evidence="2" id="KW-1185">Reference proteome</keyword>
<gene>
    <name evidence="1" type="ORF">L6452_03180</name>
</gene>
<sequence length="333" mass="37143">MVEIGGVVKCFPTGWHVDRKLCDSCDSAAAVLFCREDTAFLCMACDVKLHSDTRHKRVWMCEVCEQAPACVICKADAAALCVTCDADIHSANPLARRHDRIPVVPFYDSVVVKSTAGHFLDPVSGYGNTESNSKEDDNDSNWGVPTAINAGTDMKSIDLFASADHFGFPITTEVRQQSQFGDSANDGVVPVQTTYFPQAQIVDHQSPGTPYEIDFTRSTTNSNKLSYSQSHNHNVSCSSIDAGVVPEQQKSLLEISDPFMVAVKNGETQIIKKLSGMDREARVLRYKEKRKKRKFEKKIRYASRKAYAETRPRIKGRFAKRTESTTELDVDRW</sequence>
<comment type="caution">
    <text evidence="1">The sequence shown here is derived from an EMBL/GenBank/DDBJ whole genome shotgun (WGS) entry which is preliminary data.</text>
</comment>